<dbReference type="Pfam" id="PF00072">
    <property type="entry name" value="Response_reg"/>
    <property type="match status" value="1"/>
</dbReference>
<dbReference type="RefSeq" id="WP_045168871.1">
    <property type="nucleotide sequence ID" value="NZ_CP113865.1"/>
</dbReference>
<accession>A0ABY7BL72</accession>
<evidence type="ECO:0000256" key="5">
    <source>
        <dbReference type="ARBA" id="ARBA00023015"/>
    </source>
</evidence>
<evidence type="ECO:0000256" key="7">
    <source>
        <dbReference type="ARBA" id="ARBA00023163"/>
    </source>
</evidence>
<feature type="coiled-coil region" evidence="9">
    <location>
        <begin position="116"/>
        <end position="150"/>
    </location>
</feature>
<organism evidence="12 13">
    <name type="scientific">Caldicellulosiruptor morganii</name>
    <dbReference type="NCBI Taxonomy" id="1387555"/>
    <lineage>
        <taxon>Bacteria</taxon>
        <taxon>Bacillati</taxon>
        <taxon>Bacillota</taxon>
        <taxon>Bacillota incertae sedis</taxon>
        <taxon>Caldicellulosiruptorales</taxon>
        <taxon>Caldicellulosiruptoraceae</taxon>
        <taxon>Caldicellulosiruptor</taxon>
    </lineage>
</organism>
<feature type="domain" description="Response regulatory" evidence="11">
    <location>
        <begin position="3"/>
        <end position="120"/>
    </location>
</feature>
<keyword evidence="7" id="KW-0804">Transcription</keyword>
<keyword evidence="13" id="KW-1185">Reference proteome</keyword>
<dbReference type="SMART" id="SM00448">
    <property type="entry name" value="REC"/>
    <property type="match status" value="1"/>
</dbReference>
<name>A0ABY7BL72_9FIRM</name>
<evidence type="ECO:0000313" key="12">
    <source>
        <dbReference type="EMBL" id="WAM33588.1"/>
    </source>
</evidence>
<dbReference type="PANTHER" id="PTHR42713">
    <property type="entry name" value="HISTIDINE KINASE-RELATED"/>
    <property type="match status" value="1"/>
</dbReference>
<evidence type="ECO:0000313" key="13">
    <source>
        <dbReference type="Proteomes" id="UP001164909"/>
    </source>
</evidence>
<proteinExistence type="predicted"/>
<dbReference type="InterPro" id="IPR018060">
    <property type="entry name" value="HTH_AraC"/>
</dbReference>
<dbReference type="InterPro" id="IPR011006">
    <property type="entry name" value="CheY-like_superfamily"/>
</dbReference>
<protein>
    <submittedName>
        <fullName evidence="12">Response regulator transcription factor</fullName>
    </submittedName>
</protein>
<comment type="subcellular location">
    <subcellularLocation>
        <location evidence="1">Cytoplasm</location>
    </subcellularLocation>
</comment>
<evidence type="ECO:0000256" key="8">
    <source>
        <dbReference type="PROSITE-ProRule" id="PRU00169"/>
    </source>
</evidence>
<evidence type="ECO:0000256" key="2">
    <source>
        <dbReference type="ARBA" id="ARBA00022490"/>
    </source>
</evidence>
<dbReference type="EMBL" id="CP113865">
    <property type="protein sequence ID" value="WAM33588.1"/>
    <property type="molecule type" value="Genomic_DNA"/>
</dbReference>
<evidence type="ECO:0000256" key="9">
    <source>
        <dbReference type="SAM" id="Coils"/>
    </source>
</evidence>
<evidence type="ECO:0000256" key="6">
    <source>
        <dbReference type="ARBA" id="ARBA00023125"/>
    </source>
</evidence>
<dbReference type="SMART" id="SM00342">
    <property type="entry name" value="HTH_ARAC"/>
    <property type="match status" value="1"/>
</dbReference>
<dbReference type="InterPro" id="IPR051552">
    <property type="entry name" value="HptR"/>
</dbReference>
<reference evidence="12" key="1">
    <citation type="submission" date="2022-12" db="EMBL/GenBank/DDBJ databases">
        <authorList>
            <person name="Bing R.G."/>
            <person name="Willard D.J."/>
            <person name="Manesh M.J.H."/>
            <person name="Laemthong T."/>
            <person name="Crosby J.R."/>
            <person name="Kelly R.M."/>
        </authorList>
    </citation>
    <scope>NUCLEOTIDE SEQUENCE</scope>
    <source>
        <strain evidence="12">DSM 8990</strain>
    </source>
</reference>
<dbReference type="SUPFAM" id="SSF46689">
    <property type="entry name" value="Homeodomain-like"/>
    <property type="match status" value="2"/>
</dbReference>
<dbReference type="InterPro" id="IPR001789">
    <property type="entry name" value="Sig_transdc_resp-reg_receiver"/>
</dbReference>
<dbReference type="Gene3D" id="1.10.10.60">
    <property type="entry name" value="Homeodomain-like"/>
    <property type="match status" value="2"/>
</dbReference>
<dbReference type="PROSITE" id="PS01124">
    <property type="entry name" value="HTH_ARAC_FAMILY_2"/>
    <property type="match status" value="1"/>
</dbReference>
<keyword evidence="3 8" id="KW-0597">Phosphoprotein</keyword>
<keyword evidence="4" id="KW-0902">Two-component regulatory system</keyword>
<evidence type="ECO:0000256" key="3">
    <source>
        <dbReference type="ARBA" id="ARBA00022553"/>
    </source>
</evidence>
<evidence type="ECO:0000259" key="11">
    <source>
        <dbReference type="PROSITE" id="PS50110"/>
    </source>
</evidence>
<dbReference type="Pfam" id="PF12833">
    <property type="entry name" value="HTH_18"/>
    <property type="match status" value="1"/>
</dbReference>
<evidence type="ECO:0000256" key="4">
    <source>
        <dbReference type="ARBA" id="ARBA00023012"/>
    </source>
</evidence>
<evidence type="ECO:0000259" key="10">
    <source>
        <dbReference type="PROSITE" id="PS01124"/>
    </source>
</evidence>
<keyword evidence="9" id="KW-0175">Coiled coil</keyword>
<keyword evidence="5" id="KW-0805">Transcription regulation</keyword>
<gene>
    <name evidence="12" type="ORF">OTK00_002100</name>
</gene>
<feature type="modified residue" description="4-aspartylphosphate" evidence="8">
    <location>
        <position position="55"/>
    </location>
</feature>
<dbReference type="CDD" id="cd17536">
    <property type="entry name" value="REC_YesN-like"/>
    <property type="match status" value="1"/>
</dbReference>
<evidence type="ECO:0000256" key="1">
    <source>
        <dbReference type="ARBA" id="ARBA00004496"/>
    </source>
</evidence>
<keyword evidence="2" id="KW-0963">Cytoplasm</keyword>
<feature type="domain" description="HTH araC/xylS-type" evidence="10">
    <location>
        <begin position="438"/>
        <end position="537"/>
    </location>
</feature>
<sequence>MYKILIVDDDMLIRKGIRNVIRWKDLNCEICGEASTAEEALELVKELSPDIVITDIKMPNMDGIEMIEEIKRILPQCKIIILTAYREFEYAQKAIKLGAFDFLLKPTKVEDIINVVQKAIAEINKERVVIEELEKANKLLQEKLPILRENFLFNVIFEMITNEDEIVRMAQIYKIDINNFVMILAECGIREESEKQNGHLYLLGVSNILNDFIGEGCSVYTIYLNNFQAVYIVSFNQELSKKEETEFFELLKQVKKAAIECFSIDLTLVVSTWGYGIIELSGKFKECIDAINYKFYFDNEDIIYYKDLSHLFVYVDDKKLKHLRSEIISNVRYGNISNIDTLLVELEETLKRSKADKQYIINLYYLMLIEINMIKTQVLLSNSNQDNNENDLQGIEFLSEILKCKSISDLNGVLKASIQRTVEEIQRHNQSKMGSLVKKVIEYIKANYFYSEISLSEISEKFFVSPSYLSRLFKKETGKNLSDFINEYRIEKAKELLATTDLKTYEIADKVGIPDPHYFSRIFKRYTGYSPSEYKEAIKFRNAGLNG</sequence>
<dbReference type="PROSITE" id="PS50110">
    <property type="entry name" value="RESPONSE_REGULATORY"/>
    <property type="match status" value="1"/>
</dbReference>
<dbReference type="Proteomes" id="UP001164909">
    <property type="component" value="Chromosome"/>
</dbReference>
<keyword evidence="6" id="KW-0238">DNA-binding</keyword>
<dbReference type="InterPro" id="IPR009057">
    <property type="entry name" value="Homeodomain-like_sf"/>
</dbReference>
<dbReference type="PANTHER" id="PTHR42713:SF3">
    <property type="entry name" value="TRANSCRIPTIONAL REGULATORY PROTEIN HPTR"/>
    <property type="match status" value="1"/>
</dbReference>
<dbReference type="SUPFAM" id="SSF52172">
    <property type="entry name" value="CheY-like"/>
    <property type="match status" value="1"/>
</dbReference>
<dbReference type="Gene3D" id="3.40.50.2300">
    <property type="match status" value="1"/>
</dbReference>